<feature type="region of interest" description="Disordered" evidence="1">
    <location>
        <begin position="36"/>
        <end position="79"/>
    </location>
</feature>
<evidence type="ECO:0000256" key="1">
    <source>
        <dbReference type="SAM" id="MobiDB-lite"/>
    </source>
</evidence>
<accession>A0A3B0RNW9</accession>
<dbReference type="NCBIfam" id="TIGR02098">
    <property type="entry name" value="MJ0042_CXXC"/>
    <property type="match status" value="1"/>
</dbReference>
<dbReference type="EMBL" id="UOED01000056">
    <property type="protein sequence ID" value="VAV90316.1"/>
    <property type="molecule type" value="Genomic_DNA"/>
</dbReference>
<feature type="compositionally biased region" description="Basic and acidic residues" evidence="1">
    <location>
        <begin position="61"/>
        <end position="72"/>
    </location>
</feature>
<feature type="domain" description="Zinc finger/thioredoxin putative" evidence="2">
    <location>
        <begin position="1"/>
        <end position="36"/>
    </location>
</feature>
<evidence type="ECO:0000313" key="3">
    <source>
        <dbReference type="EMBL" id="VAV90316.1"/>
    </source>
</evidence>
<protein>
    <recommendedName>
        <fullName evidence="2">Zinc finger/thioredoxin putative domain-containing protein</fullName>
    </recommendedName>
</protein>
<organism evidence="3">
    <name type="scientific">hydrothermal vent metagenome</name>
    <dbReference type="NCBI Taxonomy" id="652676"/>
    <lineage>
        <taxon>unclassified sequences</taxon>
        <taxon>metagenomes</taxon>
        <taxon>ecological metagenomes</taxon>
    </lineage>
</organism>
<proteinExistence type="predicted"/>
<feature type="non-terminal residue" evidence="3">
    <location>
        <position position="79"/>
    </location>
</feature>
<evidence type="ECO:0000259" key="2">
    <source>
        <dbReference type="Pfam" id="PF13717"/>
    </source>
</evidence>
<dbReference type="AlphaFoldDB" id="A0A3B0RNW9"/>
<gene>
    <name evidence="3" type="ORF">MNBD_ALPHA02-781</name>
</gene>
<name>A0A3B0RNW9_9ZZZZ</name>
<dbReference type="InterPro" id="IPR011723">
    <property type="entry name" value="Znf/thioredoxin_put"/>
</dbReference>
<sequence>MILTCPECSARYVVDPAALLPDGRRVRCAKCKHSWKEPAPSVDTPVVDAAEAESPAVSDTTEQKEPEVKSPDAPDTTDP</sequence>
<reference evidence="3" key="1">
    <citation type="submission" date="2018-06" db="EMBL/GenBank/DDBJ databases">
        <authorList>
            <person name="Zhirakovskaya E."/>
        </authorList>
    </citation>
    <scope>NUCLEOTIDE SEQUENCE</scope>
</reference>
<dbReference type="Pfam" id="PF13717">
    <property type="entry name" value="Zn_ribbon_4"/>
    <property type="match status" value="1"/>
</dbReference>